<dbReference type="RefSeq" id="WP_135963805.1">
    <property type="nucleotide sequence ID" value="NZ_SRXT01000004.1"/>
</dbReference>
<feature type="domain" description="MsrB" evidence="7">
    <location>
        <begin position="8"/>
        <end position="130"/>
    </location>
</feature>
<evidence type="ECO:0000313" key="8">
    <source>
        <dbReference type="EMBL" id="TGX53296.1"/>
    </source>
</evidence>
<dbReference type="NCBIfam" id="TIGR00357">
    <property type="entry name" value="peptide-methionine (R)-S-oxide reductase MsrB"/>
    <property type="match status" value="1"/>
</dbReference>
<dbReference type="EC" id="1.8.4.12" evidence="6"/>
<keyword evidence="3 6" id="KW-0862">Zinc</keyword>
<dbReference type="Gene3D" id="2.170.150.20">
    <property type="entry name" value="Peptide methionine sulfoxide reductase"/>
    <property type="match status" value="1"/>
</dbReference>
<comment type="caution">
    <text evidence="8">The sequence shown here is derived from an EMBL/GenBank/DDBJ whole genome shotgun (WGS) entry which is preliminary data.</text>
</comment>
<dbReference type="EMBL" id="SRXT01000004">
    <property type="protein sequence ID" value="TGX53296.1"/>
    <property type="molecule type" value="Genomic_DNA"/>
</dbReference>
<evidence type="ECO:0000259" key="7">
    <source>
        <dbReference type="PROSITE" id="PS51790"/>
    </source>
</evidence>
<evidence type="ECO:0000256" key="5">
    <source>
        <dbReference type="ARBA" id="ARBA00048488"/>
    </source>
</evidence>
<dbReference type="GO" id="GO:0005737">
    <property type="term" value="C:cytoplasm"/>
    <property type="evidence" value="ECO:0007669"/>
    <property type="project" value="TreeGrafter"/>
</dbReference>
<sequence>MEQLNLSESEWRKRLTPEQYHVLREAGTERAFSGLYNDNKADGLYRCAGCQLELFDSADKYDSGSGWPSFTRPIAPDRVVEHADNSHGMRRVEARCARCDGHLGHVFPDGPPPTGLRYCMNSVSLDFRSRGGNANGASDASGS</sequence>
<dbReference type="GO" id="GO:0030091">
    <property type="term" value="P:protein repair"/>
    <property type="evidence" value="ECO:0007669"/>
    <property type="project" value="InterPro"/>
</dbReference>
<dbReference type="GO" id="GO:0006979">
    <property type="term" value="P:response to oxidative stress"/>
    <property type="evidence" value="ECO:0007669"/>
    <property type="project" value="InterPro"/>
</dbReference>
<dbReference type="PROSITE" id="PS51790">
    <property type="entry name" value="MSRB"/>
    <property type="match status" value="1"/>
</dbReference>
<evidence type="ECO:0000256" key="2">
    <source>
        <dbReference type="ARBA" id="ARBA00022723"/>
    </source>
</evidence>
<feature type="binding site" evidence="6">
    <location>
        <position position="50"/>
    </location>
    <ligand>
        <name>Zn(2+)</name>
        <dbReference type="ChEBI" id="CHEBI:29105"/>
    </ligand>
</feature>
<feature type="binding site" evidence="6">
    <location>
        <position position="99"/>
    </location>
    <ligand>
        <name>Zn(2+)</name>
        <dbReference type="ChEBI" id="CHEBI:29105"/>
    </ligand>
</feature>
<dbReference type="InterPro" id="IPR002579">
    <property type="entry name" value="Met_Sox_Rdtase_MsrB_dom"/>
</dbReference>
<gene>
    <name evidence="6 8" type="primary">msrB</name>
    <name evidence="8" type="ORF">E5A73_10590</name>
</gene>
<feature type="active site" description="Nucleophile" evidence="6">
    <location>
        <position position="119"/>
    </location>
</feature>
<comment type="similarity">
    <text evidence="1 6">Belongs to the MsrB Met sulfoxide reductase family.</text>
</comment>
<keyword evidence="4 6" id="KW-0560">Oxidoreductase</keyword>
<evidence type="ECO:0000256" key="3">
    <source>
        <dbReference type="ARBA" id="ARBA00022833"/>
    </source>
</evidence>
<accession>A0A4S1XEE1</accession>
<evidence type="ECO:0000256" key="1">
    <source>
        <dbReference type="ARBA" id="ARBA00007174"/>
    </source>
</evidence>
<dbReference type="SUPFAM" id="SSF51316">
    <property type="entry name" value="Mss4-like"/>
    <property type="match status" value="1"/>
</dbReference>
<reference evidence="8 9" key="1">
    <citation type="submission" date="2019-04" db="EMBL/GenBank/DDBJ databases">
        <title>Sphingomonas psychrotolerans sp. nov., isolated from soil in the Tianshan Mountains, Xinjiang, China.</title>
        <authorList>
            <person name="Luo Y."/>
            <person name="Sheng H."/>
        </authorList>
    </citation>
    <scope>NUCLEOTIDE SEQUENCE [LARGE SCALE GENOMIC DNA]</scope>
    <source>
        <strain evidence="8 9">ZFGT-11</strain>
    </source>
</reference>
<dbReference type="HAMAP" id="MF_01400">
    <property type="entry name" value="MsrB"/>
    <property type="match status" value="1"/>
</dbReference>
<keyword evidence="2 6" id="KW-0479">Metal-binding</keyword>
<proteinExistence type="inferred from homology"/>
<dbReference type="InterPro" id="IPR011057">
    <property type="entry name" value="Mss4-like_sf"/>
</dbReference>
<dbReference type="OrthoDB" id="9785497at2"/>
<comment type="catalytic activity">
    <reaction evidence="5 6">
        <text>L-methionyl-[protein] + [thioredoxin]-disulfide + H2O = L-methionyl-(R)-S-oxide-[protein] + [thioredoxin]-dithiol</text>
        <dbReference type="Rhea" id="RHEA:24164"/>
        <dbReference type="Rhea" id="RHEA-COMP:10698"/>
        <dbReference type="Rhea" id="RHEA-COMP:10700"/>
        <dbReference type="Rhea" id="RHEA-COMP:12313"/>
        <dbReference type="Rhea" id="RHEA-COMP:12314"/>
        <dbReference type="ChEBI" id="CHEBI:15377"/>
        <dbReference type="ChEBI" id="CHEBI:16044"/>
        <dbReference type="ChEBI" id="CHEBI:29950"/>
        <dbReference type="ChEBI" id="CHEBI:45764"/>
        <dbReference type="ChEBI" id="CHEBI:50058"/>
        <dbReference type="EC" id="1.8.4.12"/>
    </reaction>
</comment>
<feature type="binding site" evidence="6">
    <location>
        <position position="47"/>
    </location>
    <ligand>
        <name>Zn(2+)</name>
        <dbReference type="ChEBI" id="CHEBI:29105"/>
    </ligand>
</feature>
<dbReference type="FunFam" id="2.170.150.20:FF:000001">
    <property type="entry name" value="Peptide methionine sulfoxide reductase MsrB"/>
    <property type="match status" value="1"/>
</dbReference>
<feature type="binding site" evidence="6">
    <location>
        <position position="96"/>
    </location>
    <ligand>
        <name>Zn(2+)</name>
        <dbReference type="ChEBI" id="CHEBI:29105"/>
    </ligand>
</feature>
<organism evidence="8 9">
    <name type="scientific">Sphingomonas gei</name>
    <dbReference type="NCBI Taxonomy" id="1395960"/>
    <lineage>
        <taxon>Bacteria</taxon>
        <taxon>Pseudomonadati</taxon>
        <taxon>Pseudomonadota</taxon>
        <taxon>Alphaproteobacteria</taxon>
        <taxon>Sphingomonadales</taxon>
        <taxon>Sphingomonadaceae</taxon>
        <taxon>Sphingomonas</taxon>
    </lineage>
</organism>
<evidence type="ECO:0000313" key="9">
    <source>
        <dbReference type="Proteomes" id="UP000306147"/>
    </source>
</evidence>
<name>A0A4S1XEE1_9SPHN</name>
<dbReference type="GO" id="GO:0033743">
    <property type="term" value="F:peptide-methionine (R)-S-oxide reductase activity"/>
    <property type="evidence" value="ECO:0007669"/>
    <property type="project" value="UniProtKB-UniRule"/>
</dbReference>
<comment type="cofactor">
    <cofactor evidence="6">
        <name>Zn(2+)</name>
        <dbReference type="ChEBI" id="CHEBI:29105"/>
    </cofactor>
    <text evidence="6">Binds 1 zinc ion per subunit. The zinc ion is important for the structural integrity of the protein.</text>
</comment>
<dbReference type="PANTHER" id="PTHR10173">
    <property type="entry name" value="METHIONINE SULFOXIDE REDUCTASE"/>
    <property type="match status" value="1"/>
</dbReference>
<dbReference type="PANTHER" id="PTHR10173:SF52">
    <property type="entry name" value="METHIONINE-R-SULFOXIDE REDUCTASE B1"/>
    <property type="match status" value="1"/>
</dbReference>
<dbReference type="Proteomes" id="UP000306147">
    <property type="component" value="Unassembled WGS sequence"/>
</dbReference>
<dbReference type="GO" id="GO:0008270">
    <property type="term" value="F:zinc ion binding"/>
    <property type="evidence" value="ECO:0007669"/>
    <property type="project" value="UniProtKB-UniRule"/>
</dbReference>
<dbReference type="InterPro" id="IPR028427">
    <property type="entry name" value="Met_Sox_Rdtase_MsrB"/>
</dbReference>
<dbReference type="AlphaFoldDB" id="A0A4S1XEE1"/>
<evidence type="ECO:0000256" key="6">
    <source>
        <dbReference type="HAMAP-Rule" id="MF_01400"/>
    </source>
</evidence>
<dbReference type="Pfam" id="PF01641">
    <property type="entry name" value="SelR"/>
    <property type="match status" value="1"/>
</dbReference>
<keyword evidence="9" id="KW-1185">Reference proteome</keyword>
<evidence type="ECO:0000256" key="4">
    <source>
        <dbReference type="ARBA" id="ARBA00023002"/>
    </source>
</evidence>
<protein>
    <recommendedName>
        <fullName evidence="6">Peptide methionine sulfoxide reductase MsrB</fullName>
        <ecNumber evidence="6">1.8.4.12</ecNumber>
    </recommendedName>
    <alternativeName>
        <fullName evidence="6">Peptide-methionine (R)-S-oxide reductase</fullName>
    </alternativeName>
</protein>